<protein>
    <submittedName>
        <fullName evidence="1">GK21529</fullName>
    </submittedName>
</protein>
<gene>
    <name evidence="1" type="primary">Dwil\GK21529</name>
    <name evidence="1" type="ORF">Dwil_GK21529</name>
</gene>
<dbReference type="KEGG" id="dwi:6640357"/>
<proteinExistence type="predicted"/>
<keyword evidence="2" id="KW-1185">Reference proteome</keyword>
<dbReference type="PANTHER" id="PTHR20898">
    <property type="entry name" value="DAEDALUS ON 3-RELATED-RELATED"/>
    <property type="match status" value="1"/>
</dbReference>
<sequence>MSSIECNSNNDSYARIDLCELKPVGRGVKEMSVIVKLFDKPISNASFGLEFRRRGYFTQPIYKYVVDACLFLRNKKRNPLANAFYDFLQLANKSNMNHTCPYNHDLIVDRFRVDKNLKFNLPIEKGDYTVEVFLHTYNVLRGTFNANLEIRN</sequence>
<dbReference type="HOGENOM" id="CLU_116900_0_0_1"/>
<organism evidence="2">
    <name type="scientific">Drosophila willistoni</name>
    <name type="common">Fruit fly</name>
    <dbReference type="NCBI Taxonomy" id="7260"/>
    <lineage>
        <taxon>Eukaryota</taxon>
        <taxon>Metazoa</taxon>
        <taxon>Ecdysozoa</taxon>
        <taxon>Arthropoda</taxon>
        <taxon>Hexapoda</taxon>
        <taxon>Insecta</taxon>
        <taxon>Pterygota</taxon>
        <taxon>Neoptera</taxon>
        <taxon>Endopterygota</taxon>
        <taxon>Diptera</taxon>
        <taxon>Brachycera</taxon>
        <taxon>Muscomorpha</taxon>
        <taxon>Ephydroidea</taxon>
        <taxon>Drosophilidae</taxon>
        <taxon>Drosophila</taxon>
        <taxon>Sophophora</taxon>
    </lineage>
</organism>
<dbReference type="OrthoDB" id="8022954at2759"/>
<dbReference type="PhylomeDB" id="B4MPX4"/>
<dbReference type="eggNOG" id="ENOG502TBD1">
    <property type="taxonomic scope" value="Eukaryota"/>
</dbReference>
<dbReference type="InterPro" id="IPR010512">
    <property type="entry name" value="DUF1091"/>
</dbReference>
<dbReference type="Proteomes" id="UP000007798">
    <property type="component" value="Unassembled WGS sequence"/>
</dbReference>
<evidence type="ECO:0000313" key="2">
    <source>
        <dbReference type="Proteomes" id="UP000007798"/>
    </source>
</evidence>
<dbReference type="AlphaFoldDB" id="B4MPX4"/>
<accession>B4MPX4</accession>
<evidence type="ECO:0000313" key="1">
    <source>
        <dbReference type="EMBL" id="EDW74163.1"/>
    </source>
</evidence>
<dbReference type="OMA" id="EYVITTH"/>
<dbReference type="PANTHER" id="PTHR20898:SF0">
    <property type="entry name" value="DAEDALUS ON 3-RELATED"/>
    <property type="match status" value="1"/>
</dbReference>
<dbReference type="InParanoid" id="B4MPX4"/>
<reference evidence="1 2" key="1">
    <citation type="journal article" date="2007" name="Nature">
        <title>Evolution of genes and genomes on the Drosophila phylogeny.</title>
        <authorList>
            <consortium name="Drosophila 12 Genomes Consortium"/>
            <person name="Clark A.G."/>
            <person name="Eisen M.B."/>
            <person name="Smith D.R."/>
            <person name="Bergman C.M."/>
            <person name="Oliver B."/>
            <person name="Markow T.A."/>
            <person name="Kaufman T.C."/>
            <person name="Kellis M."/>
            <person name="Gelbart W."/>
            <person name="Iyer V.N."/>
            <person name="Pollard D.A."/>
            <person name="Sackton T.B."/>
            <person name="Larracuente A.M."/>
            <person name="Singh N.D."/>
            <person name="Abad J.P."/>
            <person name="Abt D.N."/>
            <person name="Adryan B."/>
            <person name="Aguade M."/>
            <person name="Akashi H."/>
            <person name="Anderson W.W."/>
            <person name="Aquadro C.F."/>
            <person name="Ardell D.H."/>
            <person name="Arguello R."/>
            <person name="Artieri C.G."/>
            <person name="Barbash D.A."/>
            <person name="Barker D."/>
            <person name="Barsanti P."/>
            <person name="Batterham P."/>
            <person name="Batzoglou S."/>
            <person name="Begun D."/>
            <person name="Bhutkar A."/>
            <person name="Blanco E."/>
            <person name="Bosak S.A."/>
            <person name="Bradley R.K."/>
            <person name="Brand A.D."/>
            <person name="Brent M.R."/>
            <person name="Brooks A.N."/>
            <person name="Brown R.H."/>
            <person name="Butlin R.K."/>
            <person name="Caggese C."/>
            <person name="Calvi B.R."/>
            <person name="Bernardo de Carvalho A."/>
            <person name="Caspi A."/>
            <person name="Castrezana S."/>
            <person name="Celniker S.E."/>
            <person name="Chang J.L."/>
            <person name="Chapple C."/>
            <person name="Chatterji S."/>
            <person name="Chinwalla A."/>
            <person name="Civetta A."/>
            <person name="Clifton S.W."/>
            <person name="Comeron J.M."/>
            <person name="Costello J.C."/>
            <person name="Coyne J.A."/>
            <person name="Daub J."/>
            <person name="David R.G."/>
            <person name="Delcher A.L."/>
            <person name="Delehaunty K."/>
            <person name="Do C.B."/>
            <person name="Ebling H."/>
            <person name="Edwards K."/>
            <person name="Eickbush T."/>
            <person name="Evans J.D."/>
            <person name="Filipski A."/>
            <person name="Findeiss S."/>
            <person name="Freyhult E."/>
            <person name="Fulton L."/>
            <person name="Fulton R."/>
            <person name="Garcia A.C."/>
            <person name="Gardiner A."/>
            <person name="Garfield D.A."/>
            <person name="Garvin B.E."/>
            <person name="Gibson G."/>
            <person name="Gilbert D."/>
            <person name="Gnerre S."/>
            <person name="Godfrey J."/>
            <person name="Good R."/>
            <person name="Gotea V."/>
            <person name="Gravely B."/>
            <person name="Greenberg A.J."/>
            <person name="Griffiths-Jones S."/>
            <person name="Gross S."/>
            <person name="Guigo R."/>
            <person name="Gustafson E.A."/>
            <person name="Haerty W."/>
            <person name="Hahn M.W."/>
            <person name="Halligan D.L."/>
            <person name="Halpern A.L."/>
            <person name="Halter G.M."/>
            <person name="Han M.V."/>
            <person name="Heger A."/>
            <person name="Hillier L."/>
            <person name="Hinrichs A.S."/>
            <person name="Holmes I."/>
            <person name="Hoskins R.A."/>
            <person name="Hubisz M.J."/>
            <person name="Hultmark D."/>
            <person name="Huntley M.A."/>
            <person name="Jaffe D.B."/>
            <person name="Jagadeeshan S."/>
            <person name="Jeck W.R."/>
            <person name="Johnson J."/>
            <person name="Jones C.D."/>
            <person name="Jordan W.C."/>
            <person name="Karpen G.H."/>
            <person name="Kataoka E."/>
            <person name="Keightley P.D."/>
            <person name="Kheradpour P."/>
            <person name="Kirkness E.F."/>
            <person name="Koerich L.B."/>
            <person name="Kristiansen K."/>
            <person name="Kudrna D."/>
            <person name="Kulathinal R.J."/>
            <person name="Kumar S."/>
            <person name="Kwok R."/>
            <person name="Lander E."/>
            <person name="Langley C.H."/>
            <person name="Lapoint R."/>
            <person name="Lazzaro B.P."/>
            <person name="Lee S.J."/>
            <person name="Levesque L."/>
            <person name="Li R."/>
            <person name="Lin C.F."/>
            <person name="Lin M.F."/>
            <person name="Lindblad-Toh K."/>
            <person name="Llopart A."/>
            <person name="Long M."/>
            <person name="Low L."/>
            <person name="Lozovsky E."/>
            <person name="Lu J."/>
            <person name="Luo M."/>
            <person name="Machado C.A."/>
            <person name="Makalowski W."/>
            <person name="Marzo M."/>
            <person name="Matsuda M."/>
            <person name="Matzkin L."/>
            <person name="McAllister B."/>
            <person name="McBride C.S."/>
            <person name="McKernan B."/>
            <person name="McKernan K."/>
            <person name="Mendez-Lago M."/>
            <person name="Minx P."/>
            <person name="Mollenhauer M.U."/>
            <person name="Montooth K."/>
            <person name="Mount S.M."/>
            <person name="Mu X."/>
            <person name="Myers E."/>
            <person name="Negre B."/>
            <person name="Newfeld S."/>
            <person name="Nielsen R."/>
            <person name="Noor M.A."/>
            <person name="O'Grady P."/>
            <person name="Pachter L."/>
            <person name="Papaceit M."/>
            <person name="Parisi M.J."/>
            <person name="Parisi M."/>
            <person name="Parts L."/>
            <person name="Pedersen J.S."/>
            <person name="Pesole G."/>
            <person name="Phillippy A.M."/>
            <person name="Ponting C.P."/>
            <person name="Pop M."/>
            <person name="Porcelli D."/>
            <person name="Powell J.R."/>
            <person name="Prohaska S."/>
            <person name="Pruitt K."/>
            <person name="Puig M."/>
            <person name="Quesneville H."/>
            <person name="Ram K.R."/>
            <person name="Rand D."/>
            <person name="Rasmussen M.D."/>
            <person name="Reed L.K."/>
            <person name="Reenan R."/>
            <person name="Reily A."/>
            <person name="Remington K.A."/>
            <person name="Rieger T.T."/>
            <person name="Ritchie M.G."/>
            <person name="Robin C."/>
            <person name="Rogers Y.H."/>
            <person name="Rohde C."/>
            <person name="Rozas J."/>
            <person name="Rubenfield M.J."/>
            <person name="Ruiz A."/>
            <person name="Russo S."/>
            <person name="Salzberg S.L."/>
            <person name="Sanchez-Gracia A."/>
            <person name="Saranga D.J."/>
            <person name="Sato H."/>
            <person name="Schaeffer S.W."/>
            <person name="Schatz M.C."/>
            <person name="Schlenke T."/>
            <person name="Schwartz R."/>
            <person name="Segarra C."/>
            <person name="Singh R.S."/>
            <person name="Sirot L."/>
            <person name="Sirota M."/>
            <person name="Sisneros N.B."/>
            <person name="Smith C.D."/>
            <person name="Smith T.F."/>
            <person name="Spieth J."/>
            <person name="Stage D.E."/>
            <person name="Stark A."/>
            <person name="Stephan W."/>
            <person name="Strausberg R.L."/>
            <person name="Strempel S."/>
            <person name="Sturgill D."/>
            <person name="Sutton G."/>
            <person name="Sutton G.G."/>
            <person name="Tao W."/>
            <person name="Teichmann S."/>
            <person name="Tobari Y.N."/>
            <person name="Tomimura Y."/>
            <person name="Tsolas J.M."/>
            <person name="Valente V.L."/>
            <person name="Venter E."/>
            <person name="Venter J.C."/>
            <person name="Vicario S."/>
            <person name="Vieira F.G."/>
            <person name="Vilella A.J."/>
            <person name="Villasante A."/>
            <person name="Walenz B."/>
            <person name="Wang J."/>
            <person name="Wasserman M."/>
            <person name="Watts T."/>
            <person name="Wilson D."/>
            <person name="Wilson R.K."/>
            <person name="Wing R.A."/>
            <person name="Wolfner M.F."/>
            <person name="Wong A."/>
            <person name="Wong G.K."/>
            <person name="Wu C.I."/>
            <person name="Wu G."/>
            <person name="Yamamoto D."/>
            <person name="Yang H.P."/>
            <person name="Yang S.P."/>
            <person name="Yorke J.A."/>
            <person name="Yoshida K."/>
            <person name="Zdobnov E."/>
            <person name="Zhang P."/>
            <person name="Zhang Y."/>
            <person name="Zimin A.V."/>
            <person name="Baldwin J."/>
            <person name="Abdouelleil A."/>
            <person name="Abdulkadir J."/>
            <person name="Abebe A."/>
            <person name="Abera B."/>
            <person name="Abreu J."/>
            <person name="Acer S.C."/>
            <person name="Aftuck L."/>
            <person name="Alexander A."/>
            <person name="An P."/>
            <person name="Anderson E."/>
            <person name="Anderson S."/>
            <person name="Arachi H."/>
            <person name="Azer M."/>
            <person name="Bachantsang P."/>
            <person name="Barry A."/>
            <person name="Bayul T."/>
            <person name="Berlin A."/>
            <person name="Bessette D."/>
            <person name="Bloom T."/>
            <person name="Blye J."/>
            <person name="Boguslavskiy L."/>
            <person name="Bonnet C."/>
            <person name="Boukhgalter B."/>
            <person name="Bourzgui I."/>
            <person name="Brown A."/>
            <person name="Cahill P."/>
            <person name="Channer S."/>
            <person name="Cheshatsang Y."/>
            <person name="Chuda L."/>
            <person name="Citroen M."/>
            <person name="Collymore A."/>
            <person name="Cooke P."/>
            <person name="Costello M."/>
            <person name="D'Aco K."/>
            <person name="Daza R."/>
            <person name="De Haan G."/>
            <person name="DeGray S."/>
            <person name="DeMaso C."/>
            <person name="Dhargay N."/>
            <person name="Dooley K."/>
            <person name="Dooley E."/>
            <person name="Doricent M."/>
            <person name="Dorje P."/>
            <person name="Dorjee K."/>
            <person name="Dupes A."/>
            <person name="Elong R."/>
            <person name="Falk J."/>
            <person name="Farina A."/>
            <person name="Faro S."/>
            <person name="Ferguson D."/>
            <person name="Fisher S."/>
            <person name="Foley C.D."/>
            <person name="Franke A."/>
            <person name="Friedrich D."/>
            <person name="Gadbois L."/>
            <person name="Gearin G."/>
            <person name="Gearin C.R."/>
            <person name="Giannoukos G."/>
            <person name="Goode T."/>
            <person name="Graham J."/>
            <person name="Grandbois E."/>
            <person name="Grewal S."/>
            <person name="Gyaltsen K."/>
            <person name="Hafez N."/>
            <person name="Hagos B."/>
            <person name="Hall J."/>
            <person name="Henson C."/>
            <person name="Hollinger A."/>
            <person name="Honan T."/>
            <person name="Huard M.D."/>
            <person name="Hughes L."/>
            <person name="Hurhula B."/>
            <person name="Husby M.E."/>
            <person name="Kamat A."/>
            <person name="Kanga B."/>
            <person name="Kashin S."/>
            <person name="Khazanovich D."/>
            <person name="Kisner P."/>
            <person name="Lance K."/>
            <person name="Lara M."/>
            <person name="Lee W."/>
            <person name="Lennon N."/>
            <person name="Letendre F."/>
            <person name="LeVine R."/>
            <person name="Lipovsky A."/>
            <person name="Liu X."/>
            <person name="Liu J."/>
            <person name="Liu S."/>
            <person name="Lokyitsang T."/>
            <person name="Lokyitsang Y."/>
            <person name="Lubonja R."/>
            <person name="Lui A."/>
            <person name="MacDonald P."/>
            <person name="Magnisalis V."/>
            <person name="Maru K."/>
            <person name="Matthews C."/>
            <person name="McCusker W."/>
            <person name="McDonough S."/>
            <person name="Mehta T."/>
            <person name="Meldrim J."/>
            <person name="Meneus L."/>
            <person name="Mihai O."/>
            <person name="Mihalev A."/>
            <person name="Mihova T."/>
            <person name="Mittelman R."/>
            <person name="Mlenga V."/>
            <person name="Montmayeur A."/>
            <person name="Mulrain L."/>
            <person name="Navidi A."/>
            <person name="Naylor J."/>
            <person name="Negash T."/>
            <person name="Nguyen T."/>
            <person name="Nguyen N."/>
            <person name="Nicol R."/>
            <person name="Norbu C."/>
            <person name="Norbu N."/>
            <person name="Novod N."/>
            <person name="O'Neill B."/>
            <person name="Osman S."/>
            <person name="Markiewicz E."/>
            <person name="Oyono O.L."/>
            <person name="Patti C."/>
            <person name="Phunkhang P."/>
            <person name="Pierre F."/>
            <person name="Priest M."/>
            <person name="Raghuraman S."/>
            <person name="Rege F."/>
            <person name="Reyes R."/>
            <person name="Rise C."/>
            <person name="Rogov P."/>
            <person name="Ross K."/>
            <person name="Ryan E."/>
            <person name="Settipalli S."/>
            <person name="Shea T."/>
            <person name="Sherpa N."/>
            <person name="Shi L."/>
            <person name="Shih D."/>
            <person name="Sparrow T."/>
            <person name="Spaulding J."/>
            <person name="Stalker J."/>
            <person name="Stange-Thomann N."/>
            <person name="Stavropoulos S."/>
            <person name="Stone C."/>
            <person name="Strader C."/>
            <person name="Tesfaye S."/>
            <person name="Thomson T."/>
            <person name="Thoulutsang Y."/>
            <person name="Thoulutsang D."/>
            <person name="Topham K."/>
            <person name="Topping I."/>
            <person name="Tsamla T."/>
            <person name="Vassiliev H."/>
            <person name="Vo A."/>
            <person name="Wangchuk T."/>
            <person name="Wangdi T."/>
            <person name="Weiand M."/>
            <person name="Wilkinson J."/>
            <person name="Wilson A."/>
            <person name="Yadav S."/>
            <person name="Young G."/>
            <person name="Yu Q."/>
            <person name="Zembek L."/>
            <person name="Zhong D."/>
            <person name="Zimmer A."/>
            <person name="Zwirko Z."/>
            <person name="Jaffe D.B."/>
            <person name="Alvarez P."/>
            <person name="Brockman W."/>
            <person name="Butler J."/>
            <person name="Chin C."/>
            <person name="Gnerre S."/>
            <person name="Grabherr M."/>
            <person name="Kleber M."/>
            <person name="Mauceli E."/>
            <person name="MacCallum I."/>
        </authorList>
    </citation>
    <scope>NUCLEOTIDE SEQUENCE [LARGE SCALE GENOMIC DNA]</scope>
    <source>
        <strain evidence="2">Tucson 14030-0811.24</strain>
    </source>
</reference>
<dbReference type="Pfam" id="PF06477">
    <property type="entry name" value="DUF1091"/>
    <property type="match status" value="1"/>
</dbReference>
<name>B4MPX4_DROWI</name>
<dbReference type="EMBL" id="CH963849">
    <property type="protein sequence ID" value="EDW74163.1"/>
    <property type="molecule type" value="Genomic_DNA"/>
</dbReference>